<dbReference type="Proteomes" id="UP000527143">
    <property type="component" value="Unassembled WGS sequence"/>
</dbReference>
<dbReference type="AlphaFoldDB" id="A0A840YR20"/>
<dbReference type="EMBL" id="JACIJF010000008">
    <property type="protein sequence ID" value="MBB5711622.1"/>
    <property type="molecule type" value="Genomic_DNA"/>
</dbReference>
<evidence type="ECO:0000313" key="2">
    <source>
        <dbReference type="Proteomes" id="UP000527143"/>
    </source>
</evidence>
<sequence length="54" mass="6338">MTVSVGLIRELERVQRFAQDLSDPRSYAALSRYRRDLEADLGKQQRDSVRQLMI</sequence>
<gene>
    <name evidence="1" type="ORF">FHT02_002868</name>
</gene>
<accession>A0A840YR20</accession>
<comment type="caution">
    <text evidence="1">The sequence shown here is derived from an EMBL/GenBank/DDBJ whole genome shotgun (WGS) entry which is preliminary data.</text>
</comment>
<keyword evidence="2" id="KW-1185">Reference proteome</keyword>
<name>A0A840YR20_9SPHN</name>
<evidence type="ECO:0000313" key="1">
    <source>
        <dbReference type="EMBL" id="MBB5711622.1"/>
    </source>
</evidence>
<reference evidence="1 2" key="1">
    <citation type="submission" date="2020-08" db="EMBL/GenBank/DDBJ databases">
        <title>Genomic Encyclopedia of Type Strains, Phase IV (KMG-IV): sequencing the most valuable type-strain genomes for metagenomic binning, comparative biology and taxonomic classification.</title>
        <authorList>
            <person name="Goeker M."/>
        </authorList>
    </citation>
    <scope>NUCLEOTIDE SEQUENCE [LARGE SCALE GENOMIC DNA]</scope>
    <source>
        <strain evidence="1 2">DSM 26736</strain>
    </source>
</reference>
<proteinExistence type="predicted"/>
<organism evidence="1 2">
    <name type="scientific">Sphingomonas xinjiangensis</name>
    <dbReference type="NCBI Taxonomy" id="643568"/>
    <lineage>
        <taxon>Bacteria</taxon>
        <taxon>Pseudomonadati</taxon>
        <taxon>Pseudomonadota</taxon>
        <taxon>Alphaproteobacteria</taxon>
        <taxon>Sphingomonadales</taxon>
        <taxon>Sphingomonadaceae</taxon>
        <taxon>Sphingomonas</taxon>
    </lineage>
</organism>
<protein>
    <submittedName>
        <fullName evidence="1">Uncharacterized protein</fullName>
    </submittedName>
</protein>
<dbReference type="RefSeq" id="WP_184088736.1">
    <property type="nucleotide sequence ID" value="NZ_JACIJF010000008.1"/>
</dbReference>